<keyword evidence="10" id="KW-1185">Reference proteome</keyword>
<feature type="transmembrane region" description="Helical" evidence="8">
    <location>
        <begin position="187"/>
        <end position="208"/>
    </location>
</feature>
<feature type="transmembrane region" description="Helical" evidence="8">
    <location>
        <begin position="220"/>
        <end position="243"/>
    </location>
</feature>
<dbReference type="InterPro" id="IPR004761">
    <property type="entry name" value="Spore_GerAB"/>
</dbReference>
<dbReference type="PANTHER" id="PTHR34975:SF2">
    <property type="entry name" value="SPORE GERMINATION PROTEIN A2"/>
    <property type="match status" value="1"/>
</dbReference>
<evidence type="ECO:0000256" key="3">
    <source>
        <dbReference type="ARBA" id="ARBA00022448"/>
    </source>
</evidence>
<feature type="transmembrane region" description="Helical" evidence="8">
    <location>
        <begin position="308"/>
        <end position="327"/>
    </location>
</feature>
<gene>
    <name evidence="9" type="ORF">FG383_01150</name>
</gene>
<proteinExistence type="inferred from homology"/>
<feature type="transmembrane region" description="Helical" evidence="8">
    <location>
        <begin position="339"/>
        <end position="359"/>
    </location>
</feature>
<comment type="caution">
    <text evidence="9">The sequence shown here is derived from an EMBL/GenBank/DDBJ whole genome shotgun (WGS) entry which is preliminary data.</text>
</comment>
<dbReference type="GO" id="GO:0009847">
    <property type="term" value="P:spore germination"/>
    <property type="evidence" value="ECO:0007669"/>
    <property type="project" value="InterPro"/>
</dbReference>
<dbReference type="AlphaFoldDB" id="A0A544TME9"/>
<dbReference type="EMBL" id="VDGG01000002">
    <property type="protein sequence ID" value="TQR18634.1"/>
    <property type="molecule type" value="Genomic_DNA"/>
</dbReference>
<evidence type="ECO:0000256" key="5">
    <source>
        <dbReference type="ARBA" id="ARBA00022692"/>
    </source>
</evidence>
<evidence type="ECO:0000313" key="10">
    <source>
        <dbReference type="Proteomes" id="UP000318937"/>
    </source>
</evidence>
<evidence type="ECO:0000256" key="1">
    <source>
        <dbReference type="ARBA" id="ARBA00004141"/>
    </source>
</evidence>
<dbReference type="GO" id="GO:0016020">
    <property type="term" value="C:membrane"/>
    <property type="evidence" value="ECO:0007669"/>
    <property type="project" value="UniProtKB-SubCell"/>
</dbReference>
<evidence type="ECO:0000256" key="8">
    <source>
        <dbReference type="SAM" id="Phobius"/>
    </source>
</evidence>
<dbReference type="PANTHER" id="PTHR34975">
    <property type="entry name" value="SPORE GERMINATION PROTEIN A2"/>
    <property type="match status" value="1"/>
</dbReference>
<organism evidence="9 10">
    <name type="scientific">Psychrobacillus soli</name>
    <dbReference type="NCBI Taxonomy" id="1543965"/>
    <lineage>
        <taxon>Bacteria</taxon>
        <taxon>Bacillati</taxon>
        <taxon>Bacillota</taxon>
        <taxon>Bacilli</taxon>
        <taxon>Bacillales</taxon>
        <taxon>Bacillaceae</taxon>
        <taxon>Psychrobacillus</taxon>
    </lineage>
</organism>
<accession>A0A544TME9</accession>
<evidence type="ECO:0000256" key="4">
    <source>
        <dbReference type="ARBA" id="ARBA00022544"/>
    </source>
</evidence>
<evidence type="ECO:0000313" key="9">
    <source>
        <dbReference type="EMBL" id="TQR18634.1"/>
    </source>
</evidence>
<keyword evidence="5 8" id="KW-0812">Transmembrane</keyword>
<keyword evidence="3" id="KW-0813">Transport</keyword>
<dbReference type="Proteomes" id="UP000318937">
    <property type="component" value="Unassembled WGS sequence"/>
</dbReference>
<feature type="transmembrane region" description="Helical" evidence="8">
    <location>
        <begin position="12"/>
        <end position="34"/>
    </location>
</feature>
<feature type="transmembrane region" description="Helical" evidence="8">
    <location>
        <begin position="120"/>
        <end position="138"/>
    </location>
</feature>
<evidence type="ECO:0000256" key="6">
    <source>
        <dbReference type="ARBA" id="ARBA00022989"/>
    </source>
</evidence>
<feature type="transmembrane region" description="Helical" evidence="8">
    <location>
        <begin position="271"/>
        <end position="296"/>
    </location>
</feature>
<feature type="transmembrane region" description="Helical" evidence="8">
    <location>
        <begin position="40"/>
        <end position="60"/>
    </location>
</feature>
<feature type="transmembrane region" description="Helical" evidence="8">
    <location>
        <begin position="81"/>
        <end position="100"/>
    </location>
</feature>
<keyword evidence="6 8" id="KW-1133">Transmembrane helix</keyword>
<comment type="similarity">
    <text evidence="2">Belongs to the amino acid-polyamine-organocation (APC) superfamily. Spore germination protein (SGP) (TC 2.A.3.9) family.</text>
</comment>
<evidence type="ECO:0000256" key="2">
    <source>
        <dbReference type="ARBA" id="ARBA00007998"/>
    </source>
</evidence>
<dbReference type="NCBIfam" id="TIGR00912">
    <property type="entry name" value="2A0309"/>
    <property type="match status" value="1"/>
</dbReference>
<dbReference type="OrthoDB" id="2078716at2"/>
<reference evidence="9 10" key="1">
    <citation type="submission" date="2019-05" db="EMBL/GenBank/DDBJ databases">
        <title>Psychrobacillus vulpis sp. nov., a new species isolated from feces of a red fox that inhabits in The Tablas de Daimiel Natural Park, Albacete, Spain.</title>
        <authorList>
            <person name="Rodriguez M."/>
            <person name="Reina J.C."/>
            <person name="Bejar V."/>
            <person name="Llamas I."/>
        </authorList>
    </citation>
    <scope>NUCLEOTIDE SEQUENCE [LARGE SCALE GENOMIC DNA]</scope>
    <source>
        <strain evidence="9 10">NHI-2</strain>
    </source>
</reference>
<feature type="transmembrane region" description="Helical" evidence="8">
    <location>
        <begin position="147"/>
        <end position="167"/>
    </location>
</feature>
<sequence length="371" mass="41122">MLPTVKINSYQFLVLSILFSIGTSILIVPSALATNSKQDAWIAAIIGTGIGLLIVWLYTKMGLWFPNLTFVQMNETLFGKWVGKAFSFLFVCMTLLYTAILLYNSGAFLNTHGMSSTPMAATNILMAIILVMAVRLGIETIARSAEIFIGVFFLLFIILVVFIAPQIQFENIQPVFDVDIKSLAQSSLTLIVVSSVNAVSLLMIFPAFINKPKSAQKSFFIGNLIAGLVIIIITLLCILILGADLTARQMFPGYGLAKMINVGNFINRVEAIMGTLWIISLYFKMVLYFYASVYGLAQILNLKDYRPLTYPLGMIVIVLSLVIYPNVMYQKKFETTTGLYFSLTIGLLLPLLMVGVYAIRKKQLKKDAISS</sequence>
<name>A0A544TME9_9BACI</name>
<comment type="subcellular location">
    <subcellularLocation>
        <location evidence="1">Membrane</location>
        <topology evidence="1">Multi-pass membrane protein</topology>
    </subcellularLocation>
</comment>
<keyword evidence="4" id="KW-0309">Germination</keyword>
<evidence type="ECO:0000256" key="7">
    <source>
        <dbReference type="ARBA" id="ARBA00023136"/>
    </source>
</evidence>
<keyword evidence="7 8" id="KW-0472">Membrane</keyword>
<dbReference type="Pfam" id="PF03845">
    <property type="entry name" value="Spore_permease"/>
    <property type="match status" value="1"/>
</dbReference>
<protein>
    <submittedName>
        <fullName evidence="9">Spore gernimation protein</fullName>
    </submittedName>
</protein>